<dbReference type="InterPro" id="IPR021765">
    <property type="entry name" value="UstYa-like"/>
</dbReference>
<gene>
    <name evidence="3" type="ORF">LX32DRAFT_706067</name>
</gene>
<dbReference type="PANTHER" id="PTHR33365:SF4">
    <property type="entry name" value="CYCLOCHLOROTINE BIOSYNTHESIS PROTEIN O"/>
    <property type="match status" value="1"/>
</dbReference>
<name>A0AAD9HA12_9PEZI</name>
<evidence type="ECO:0000313" key="4">
    <source>
        <dbReference type="Proteomes" id="UP001232148"/>
    </source>
</evidence>
<keyword evidence="4" id="KW-1185">Reference proteome</keyword>
<proteinExistence type="inferred from homology"/>
<evidence type="ECO:0000313" key="3">
    <source>
        <dbReference type="EMBL" id="KAK2024154.1"/>
    </source>
</evidence>
<accession>A0AAD9HA12</accession>
<dbReference type="GO" id="GO:0043386">
    <property type="term" value="P:mycotoxin biosynthetic process"/>
    <property type="evidence" value="ECO:0007669"/>
    <property type="project" value="InterPro"/>
</dbReference>
<organism evidence="3 4">
    <name type="scientific">Colletotrichum zoysiae</name>
    <dbReference type="NCBI Taxonomy" id="1216348"/>
    <lineage>
        <taxon>Eukaryota</taxon>
        <taxon>Fungi</taxon>
        <taxon>Dikarya</taxon>
        <taxon>Ascomycota</taxon>
        <taxon>Pezizomycotina</taxon>
        <taxon>Sordariomycetes</taxon>
        <taxon>Hypocreomycetidae</taxon>
        <taxon>Glomerellales</taxon>
        <taxon>Glomerellaceae</taxon>
        <taxon>Colletotrichum</taxon>
        <taxon>Colletotrichum graminicola species complex</taxon>
    </lineage>
</organism>
<evidence type="ECO:0000256" key="2">
    <source>
        <dbReference type="ARBA" id="ARBA00035112"/>
    </source>
</evidence>
<comment type="caution">
    <text evidence="3">The sequence shown here is derived from an EMBL/GenBank/DDBJ whole genome shotgun (WGS) entry which is preliminary data.</text>
</comment>
<comment type="similarity">
    <text evidence="2">Belongs to the ustYa family.</text>
</comment>
<comment type="pathway">
    <text evidence="1">Mycotoxin biosynthesis.</text>
</comment>
<reference evidence="3" key="1">
    <citation type="submission" date="2021-06" db="EMBL/GenBank/DDBJ databases">
        <title>Comparative genomics, transcriptomics and evolutionary studies reveal genomic signatures of adaptation to plant cell wall in hemibiotrophic fungi.</title>
        <authorList>
            <consortium name="DOE Joint Genome Institute"/>
            <person name="Baroncelli R."/>
            <person name="Diaz J.F."/>
            <person name="Benocci T."/>
            <person name="Peng M."/>
            <person name="Battaglia E."/>
            <person name="Haridas S."/>
            <person name="Andreopoulos W."/>
            <person name="Labutti K."/>
            <person name="Pangilinan J."/>
            <person name="Floch G.L."/>
            <person name="Makela M.R."/>
            <person name="Henrissat B."/>
            <person name="Grigoriev I.V."/>
            <person name="Crouch J.A."/>
            <person name="De Vries R.P."/>
            <person name="Sukno S.A."/>
            <person name="Thon M.R."/>
        </authorList>
    </citation>
    <scope>NUCLEOTIDE SEQUENCE</scope>
    <source>
        <strain evidence="3">MAFF235873</strain>
    </source>
</reference>
<dbReference type="EMBL" id="MU842973">
    <property type="protein sequence ID" value="KAK2024154.1"/>
    <property type="molecule type" value="Genomic_DNA"/>
</dbReference>
<dbReference type="AlphaFoldDB" id="A0AAD9HA12"/>
<dbReference type="Pfam" id="PF11807">
    <property type="entry name" value="UstYa"/>
    <property type="match status" value="1"/>
</dbReference>
<dbReference type="Proteomes" id="UP001232148">
    <property type="component" value="Unassembled WGS sequence"/>
</dbReference>
<dbReference type="PANTHER" id="PTHR33365">
    <property type="entry name" value="YALI0B05434P"/>
    <property type="match status" value="1"/>
</dbReference>
<evidence type="ECO:0000256" key="1">
    <source>
        <dbReference type="ARBA" id="ARBA00004685"/>
    </source>
</evidence>
<protein>
    <submittedName>
        <fullName evidence="3">Uncharacterized protein</fullName>
    </submittedName>
</protein>
<sequence length="229" mass="26572">ASGVLCTLWALEIRSRISSRYTYESGFKEDIILPPELIQLEQVRFGTPVDFKEDGDEVLVTNTDEKAYVGTPSKEIDDAWIQLLWGRYFSISEKEAKELWGEDYMIYWDHDRSGWTGGFDMFHQLHCLNQIRQALHRDVYPEIRVHGKVHTAHQEHCINHIRQSLMCWGSTAITPIKYFPGYGHGYVKSDSVHTCRKFGPIREFVSERFNGSLHVPRPSGYVDKLDNSF</sequence>
<feature type="non-terminal residue" evidence="3">
    <location>
        <position position="229"/>
    </location>
</feature>